<dbReference type="GO" id="GO:0005886">
    <property type="term" value="C:plasma membrane"/>
    <property type="evidence" value="ECO:0007669"/>
    <property type="project" value="UniProtKB-ARBA"/>
</dbReference>
<feature type="transmembrane region" description="Helical" evidence="11">
    <location>
        <begin position="25"/>
        <end position="49"/>
    </location>
</feature>
<evidence type="ECO:0000313" key="14">
    <source>
        <dbReference type="Proteomes" id="UP001488838"/>
    </source>
</evidence>
<keyword evidence="3 10" id="KW-0812">Transmembrane</keyword>
<feature type="domain" description="G-protein coupled receptors family 1 profile" evidence="12">
    <location>
        <begin position="288"/>
        <end position="534"/>
    </location>
</feature>
<reference evidence="13 14" key="1">
    <citation type="journal article" date="2023" name="bioRxiv">
        <title>Conserved and derived expression patterns and positive selection on dental genes reveal complex evolutionary context of ever-growing rodent molars.</title>
        <authorList>
            <person name="Calamari Z.T."/>
            <person name="Song A."/>
            <person name="Cohen E."/>
            <person name="Akter M."/>
            <person name="Roy R.D."/>
            <person name="Hallikas O."/>
            <person name="Christensen M.M."/>
            <person name="Li P."/>
            <person name="Marangoni P."/>
            <person name="Jernvall J."/>
            <person name="Klein O.D."/>
        </authorList>
    </citation>
    <scope>NUCLEOTIDE SEQUENCE [LARGE SCALE GENOMIC DNA]</scope>
    <source>
        <strain evidence="13">V071</strain>
    </source>
</reference>
<dbReference type="PANTHER" id="PTHR48002">
    <property type="entry name" value="OLFACTORY RECEPTOR"/>
    <property type="match status" value="1"/>
</dbReference>
<evidence type="ECO:0000256" key="2">
    <source>
        <dbReference type="ARBA" id="ARBA00022606"/>
    </source>
</evidence>
<dbReference type="Pfam" id="PF00001">
    <property type="entry name" value="7tm_1"/>
    <property type="match status" value="1"/>
</dbReference>
<dbReference type="PROSITE" id="PS00237">
    <property type="entry name" value="G_PROTEIN_RECEP_F1_1"/>
    <property type="match status" value="1"/>
</dbReference>
<name>A0AAW0H549_MYOGA</name>
<dbReference type="InterPro" id="IPR017452">
    <property type="entry name" value="GPCR_Rhodpsn_7TM"/>
</dbReference>
<feature type="transmembrane region" description="Helical" evidence="11">
    <location>
        <begin position="345"/>
        <end position="367"/>
    </location>
</feature>
<dbReference type="GO" id="GO:0004930">
    <property type="term" value="F:G protein-coupled receptor activity"/>
    <property type="evidence" value="ECO:0007669"/>
    <property type="project" value="UniProtKB-KW"/>
</dbReference>
<feature type="transmembrane region" description="Helical" evidence="11">
    <location>
        <begin position="440"/>
        <end position="468"/>
    </location>
</feature>
<dbReference type="Proteomes" id="UP001488838">
    <property type="component" value="Unassembled WGS sequence"/>
</dbReference>
<evidence type="ECO:0000256" key="3">
    <source>
        <dbReference type="ARBA" id="ARBA00022692"/>
    </source>
</evidence>
<keyword evidence="2" id="KW-0716">Sensory transduction</keyword>
<keyword evidence="6 10" id="KW-0297">G-protein coupled receptor</keyword>
<dbReference type="EMBL" id="JBBHLL010000752">
    <property type="protein sequence ID" value="KAK7797959.1"/>
    <property type="molecule type" value="Genomic_DNA"/>
</dbReference>
<evidence type="ECO:0000259" key="12">
    <source>
        <dbReference type="PROSITE" id="PS50262"/>
    </source>
</evidence>
<feature type="transmembrane region" description="Helical" evidence="11">
    <location>
        <begin position="387"/>
        <end position="409"/>
    </location>
</feature>
<sequence length="557" mass="62000">MDNPRNITEFFMLGLSQNPQVQRMLFVLFLFVYLVSIGGNLLIIITIIFSPTLGSPMYFFLSYLSFIDTCYSSCMTPKLIADSLHEGRAISFEGCLAQFFVAHLLGGTEIILLTVMAFDRYVAICKPLHYTTTMTKHLCVVLVAVAWLGGFLHSLVQLFLVLQLPFCGPNVINHFVCDLYPLLELACTNTYVIGLLVVANSGVICLLNFLMLAASYIVILRSLRVNSLTYVSFHFIGDTALAHSVPVESMEIPHNITEFFMLGLSQRPEVQRTLFVVFLIIYTVTVCGNMLIVVTITFSSNLASPMYFFLSNLSFIDTCYSSSLAPKLIADSLYEGTTLSYEGCLAQLFGAHFLGGVEIILLTVMAFDRYVAICKPLHYTTTMTKHLCVVLVAVAWLGGFLHSLVQLFLVLQLPFCGPNVINHFVCDLYPLLELACTNTYVIGLLVVANSGVICLLNFLMLAASYIVILRSLRSHSAEGRRKALSTCGAHFTVVTLFFVPCIFSYMRPSTTLPIDKNMAVFYGILTPMLNPLIYTLRNEEVKDAMRKLFTHSEIVGT</sequence>
<evidence type="ECO:0000256" key="11">
    <source>
        <dbReference type="SAM" id="Phobius"/>
    </source>
</evidence>
<dbReference type="PROSITE" id="PS50262">
    <property type="entry name" value="G_PROTEIN_RECEP_F1_2"/>
    <property type="match status" value="2"/>
</dbReference>
<dbReference type="FunFam" id="1.20.1070.10:FF:000007">
    <property type="entry name" value="Olfactory receptor"/>
    <property type="match status" value="2"/>
</dbReference>
<dbReference type="GO" id="GO:0004984">
    <property type="term" value="F:olfactory receptor activity"/>
    <property type="evidence" value="ECO:0007669"/>
    <property type="project" value="InterPro"/>
</dbReference>
<gene>
    <name evidence="13" type="ORF">U0070_007030</name>
</gene>
<keyword evidence="14" id="KW-1185">Reference proteome</keyword>
<evidence type="ECO:0000256" key="8">
    <source>
        <dbReference type="ARBA" id="ARBA00023170"/>
    </source>
</evidence>
<evidence type="ECO:0000256" key="7">
    <source>
        <dbReference type="ARBA" id="ARBA00023136"/>
    </source>
</evidence>
<dbReference type="AlphaFoldDB" id="A0AAW0H549"/>
<evidence type="ECO:0000256" key="10">
    <source>
        <dbReference type="RuleBase" id="RU000688"/>
    </source>
</evidence>
<keyword evidence="7 11" id="KW-0472">Membrane</keyword>
<evidence type="ECO:0000256" key="9">
    <source>
        <dbReference type="ARBA" id="ARBA00023224"/>
    </source>
</evidence>
<keyword evidence="9 10" id="KW-0807">Transducer</keyword>
<comment type="caution">
    <text evidence="13">The sequence shown here is derived from an EMBL/GenBank/DDBJ whole genome shotgun (WGS) entry which is preliminary data.</text>
</comment>
<keyword evidence="4" id="KW-0552">Olfaction</keyword>
<dbReference type="InterPro" id="IPR000725">
    <property type="entry name" value="Olfact_rcpt"/>
</dbReference>
<dbReference type="Pfam" id="PF13853">
    <property type="entry name" value="7tm_4"/>
    <property type="match status" value="1"/>
</dbReference>
<feature type="transmembrane region" description="Helical" evidence="11">
    <location>
        <begin position="274"/>
        <end position="298"/>
    </location>
</feature>
<evidence type="ECO:0000256" key="1">
    <source>
        <dbReference type="ARBA" id="ARBA00004141"/>
    </source>
</evidence>
<organism evidence="13 14">
    <name type="scientific">Myodes glareolus</name>
    <name type="common">Bank vole</name>
    <name type="synonym">Clethrionomys glareolus</name>
    <dbReference type="NCBI Taxonomy" id="447135"/>
    <lineage>
        <taxon>Eukaryota</taxon>
        <taxon>Metazoa</taxon>
        <taxon>Chordata</taxon>
        <taxon>Craniata</taxon>
        <taxon>Vertebrata</taxon>
        <taxon>Euteleostomi</taxon>
        <taxon>Mammalia</taxon>
        <taxon>Eutheria</taxon>
        <taxon>Euarchontoglires</taxon>
        <taxon>Glires</taxon>
        <taxon>Rodentia</taxon>
        <taxon>Myomorpha</taxon>
        <taxon>Muroidea</taxon>
        <taxon>Cricetidae</taxon>
        <taxon>Arvicolinae</taxon>
        <taxon>Myodes</taxon>
    </lineage>
</organism>
<comment type="similarity">
    <text evidence="10">Belongs to the G-protein coupled receptor 1 family.</text>
</comment>
<accession>A0AAW0H549</accession>
<feature type="transmembrane region" description="Helical" evidence="11">
    <location>
        <begin position="488"/>
        <end position="506"/>
    </location>
</feature>
<evidence type="ECO:0000313" key="13">
    <source>
        <dbReference type="EMBL" id="KAK7797959.1"/>
    </source>
</evidence>
<evidence type="ECO:0000256" key="5">
    <source>
        <dbReference type="ARBA" id="ARBA00022989"/>
    </source>
</evidence>
<feature type="transmembrane region" description="Helical" evidence="11">
    <location>
        <begin position="138"/>
        <end position="160"/>
    </location>
</feature>
<dbReference type="SUPFAM" id="SSF81321">
    <property type="entry name" value="Family A G protein-coupled receptor-like"/>
    <property type="match status" value="2"/>
</dbReference>
<comment type="subcellular location">
    <subcellularLocation>
        <location evidence="1">Membrane</location>
        <topology evidence="1">Multi-pass membrane protein</topology>
    </subcellularLocation>
</comment>
<feature type="transmembrane region" description="Helical" evidence="11">
    <location>
        <begin position="96"/>
        <end position="118"/>
    </location>
</feature>
<keyword evidence="5 11" id="KW-1133">Transmembrane helix</keyword>
<keyword evidence="8 10" id="KW-0675">Receptor</keyword>
<evidence type="ECO:0000256" key="6">
    <source>
        <dbReference type="ARBA" id="ARBA00023040"/>
    </source>
</evidence>
<dbReference type="InterPro" id="IPR000276">
    <property type="entry name" value="GPCR_Rhodpsn"/>
</dbReference>
<dbReference type="PRINTS" id="PR00245">
    <property type="entry name" value="OLFACTORYR"/>
</dbReference>
<feature type="domain" description="G-protein coupled receptors family 1 profile" evidence="12">
    <location>
        <begin position="39"/>
        <end position="287"/>
    </location>
</feature>
<dbReference type="Gene3D" id="1.20.1070.10">
    <property type="entry name" value="Rhodopsin 7-helix transmembrane proteins"/>
    <property type="match status" value="2"/>
</dbReference>
<proteinExistence type="inferred from homology"/>
<dbReference type="CDD" id="cd15939">
    <property type="entry name" value="7tmA_OR4A-like"/>
    <property type="match status" value="1"/>
</dbReference>
<dbReference type="InterPro" id="IPR050427">
    <property type="entry name" value="Olfactory_Receptors"/>
</dbReference>
<feature type="transmembrane region" description="Helical" evidence="11">
    <location>
        <begin position="191"/>
        <end position="219"/>
    </location>
</feature>
<feature type="transmembrane region" description="Helical" evidence="11">
    <location>
        <begin position="518"/>
        <end position="536"/>
    </location>
</feature>
<dbReference type="PRINTS" id="PR00237">
    <property type="entry name" value="GPCRRHODOPSN"/>
</dbReference>
<protein>
    <recommendedName>
        <fullName evidence="12">G-protein coupled receptors family 1 profile domain-containing protein</fullName>
    </recommendedName>
</protein>
<evidence type="ECO:0000256" key="4">
    <source>
        <dbReference type="ARBA" id="ARBA00022725"/>
    </source>
</evidence>